<dbReference type="InterPro" id="IPR036942">
    <property type="entry name" value="Beta-barrel_TonB_sf"/>
</dbReference>
<dbReference type="Gene3D" id="2.40.170.20">
    <property type="entry name" value="TonB-dependent receptor, beta-barrel domain"/>
    <property type="match status" value="1"/>
</dbReference>
<evidence type="ECO:0000256" key="2">
    <source>
        <dbReference type="ARBA" id="ARBA00022448"/>
    </source>
</evidence>
<evidence type="ECO:0000256" key="7">
    <source>
        <dbReference type="ARBA" id="ARBA00023004"/>
    </source>
</evidence>
<keyword evidence="6 13" id="KW-0732">Signal</keyword>
<evidence type="ECO:0000256" key="9">
    <source>
        <dbReference type="ARBA" id="ARBA00023077"/>
    </source>
</evidence>
<sequence length="951" mass="104908">MNKNILLFLFTAAGLFCNSAFSQATINGEVKNGYGKPIAGANIVLNPFNQTSITDANGFFKIENITSNNYTISISHLGYKTISETIKITKKNISLNFILETDLLNLQTIVVTGTFNPRIQLESSTSVSVINSKSIQQNYPQGTASLLQNIPGTFTDASAGEVFTKVYTRGVSASAEDDTGWYYVSLQEDGLPVSLVLHSYYGPDLFHRLDLTTQKVEAIRGGSASITALNAPGGIYNFISQGIRNEFGGDIQLSNGFQGDGNYLHKIDANIGGPLGNNWFFNAGGHYRQDDGARNTNFTFSKGGQFKFNVIKKNAQGYLKFYGKILDDYTNRYTGVAATNWDSPKPAFGQDFGSTALLMPSFNANIPDGRHLAQGASNSFDPSKGVHAKDLALGFDISQNLGNNWLLKNNIKFSAKDANWQTSISNNFIGLDDFLVSGLSRDFESLFGGDFSAFGNLVFRDANSGNEIARINNLGSLAVFQAEAPSFKYLTDGRLPNDAIMGTATWLKYNTAKEWMDQLTFRKKSKNHEFNFGLAGGFSNTSMFTQGSFAYVTYEANPKMLRVTVENPGEPVLALSDSNGVSNYGGLFFVNSRAKVSQLATFVNDRWKVSDYVHLDLGLRYETITHKGSKDRFAPFTQNGGVDGNVNTVYDNGILAPTGQQDNFNYNYNYLSFSGGINYKIDDEAALFARFSKGNKAPELNYYFNNFSNVAINKKGEVQKINQAEFGAKYNLKDFSFTSTLFWSQLKNIGIANFEFDSSNNSIFYTPIQFNTSRTIGLEWESVYSPVQNITFRFNGIIQKPKATKWKVYDAAGSVDTSDDSITDFSGNTLPFNPKLMFNLSNEYEKDKISAFIKWQFMGKRYGNVSNGFKLPAYSIFNAGAGYQISKNLSADILVTNLFNSEGLANFFGANSFGANANGATPEFITANPDASFVVFPVLRRRALIKLNYSF</sequence>
<evidence type="ECO:0000256" key="12">
    <source>
        <dbReference type="RuleBase" id="RU003357"/>
    </source>
</evidence>
<keyword evidence="10 12" id="KW-0472">Membrane</keyword>
<dbReference type="InterPro" id="IPR039426">
    <property type="entry name" value="TonB-dep_rcpt-like"/>
</dbReference>
<comment type="caution">
    <text evidence="16">The sequence shown here is derived from an EMBL/GenBank/DDBJ whole genome shotgun (WGS) entry which is preliminary data.</text>
</comment>
<accession>A0ABW5JUG1</accession>
<dbReference type="InterPro" id="IPR012910">
    <property type="entry name" value="Plug_dom"/>
</dbReference>
<comment type="subcellular location">
    <subcellularLocation>
        <location evidence="1">Cell outer membrane</location>
        <topology evidence="1">Multi-pass membrane protein</topology>
    </subcellularLocation>
</comment>
<evidence type="ECO:0000313" key="16">
    <source>
        <dbReference type="EMBL" id="MFD2536241.1"/>
    </source>
</evidence>
<dbReference type="SUPFAM" id="SSF49464">
    <property type="entry name" value="Carboxypeptidase regulatory domain-like"/>
    <property type="match status" value="1"/>
</dbReference>
<keyword evidence="3" id="KW-1134">Transmembrane beta strand</keyword>
<keyword evidence="8" id="KW-0406">Ion transport</keyword>
<dbReference type="InterPro" id="IPR037066">
    <property type="entry name" value="Plug_dom_sf"/>
</dbReference>
<name>A0ABW5JUG1_9FLAO</name>
<evidence type="ECO:0000256" key="4">
    <source>
        <dbReference type="ARBA" id="ARBA00022496"/>
    </source>
</evidence>
<comment type="similarity">
    <text evidence="12">Belongs to the TonB-dependent receptor family.</text>
</comment>
<keyword evidence="4" id="KW-0410">Iron transport</keyword>
<evidence type="ECO:0000256" key="6">
    <source>
        <dbReference type="ARBA" id="ARBA00022729"/>
    </source>
</evidence>
<keyword evidence="11" id="KW-0998">Cell outer membrane</keyword>
<evidence type="ECO:0000313" key="17">
    <source>
        <dbReference type="Proteomes" id="UP001597441"/>
    </source>
</evidence>
<keyword evidence="7" id="KW-0408">Iron</keyword>
<dbReference type="InterPro" id="IPR008969">
    <property type="entry name" value="CarboxyPept-like_regulatory"/>
</dbReference>
<evidence type="ECO:0000256" key="5">
    <source>
        <dbReference type="ARBA" id="ARBA00022692"/>
    </source>
</evidence>
<evidence type="ECO:0000259" key="14">
    <source>
        <dbReference type="Pfam" id="PF00593"/>
    </source>
</evidence>
<dbReference type="RefSeq" id="WP_388020306.1">
    <property type="nucleotide sequence ID" value="NZ_JBHUDT010000007.1"/>
</dbReference>
<organism evidence="16 17">
    <name type="scientific">Gelatiniphilus marinus</name>
    <dbReference type="NCBI Taxonomy" id="1759464"/>
    <lineage>
        <taxon>Bacteria</taxon>
        <taxon>Pseudomonadati</taxon>
        <taxon>Bacteroidota</taxon>
        <taxon>Flavobacteriia</taxon>
        <taxon>Flavobacteriales</taxon>
        <taxon>Flavobacteriaceae</taxon>
        <taxon>Gelatiniphilus</taxon>
    </lineage>
</organism>
<feature type="domain" description="TonB-dependent receptor plug" evidence="15">
    <location>
        <begin position="122"/>
        <end position="235"/>
    </location>
</feature>
<gene>
    <name evidence="16" type="ORF">ACFSQS_14095</name>
</gene>
<evidence type="ECO:0000259" key="15">
    <source>
        <dbReference type="Pfam" id="PF07715"/>
    </source>
</evidence>
<reference evidence="17" key="1">
    <citation type="journal article" date="2019" name="Int. J. Syst. Evol. Microbiol.">
        <title>The Global Catalogue of Microorganisms (GCM) 10K type strain sequencing project: providing services to taxonomists for standard genome sequencing and annotation.</title>
        <authorList>
            <consortium name="The Broad Institute Genomics Platform"/>
            <consortium name="The Broad Institute Genome Sequencing Center for Infectious Disease"/>
            <person name="Wu L."/>
            <person name="Ma J."/>
        </authorList>
    </citation>
    <scope>NUCLEOTIDE SEQUENCE [LARGE SCALE GENOMIC DNA]</scope>
    <source>
        <strain evidence="17">KCTC 42903</strain>
    </source>
</reference>
<feature type="chain" id="PRO_5046401347" evidence="13">
    <location>
        <begin position="25"/>
        <end position="951"/>
    </location>
</feature>
<keyword evidence="2" id="KW-0813">Transport</keyword>
<evidence type="ECO:0000256" key="11">
    <source>
        <dbReference type="ARBA" id="ARBA00023237"/>
    </source>
</evidence>
<dbReference type="PANTHER" id="PTHR32552">
    <property type="entry name" value="FERRICHROME IRON RECEPTOR-RELATED"/>
    <property type="match status" value="1"/>
</dbReference>
<feature type="domain" description="TonB-dependent receptor-like beta-barrel" evidence="14">
    <location>
        <begin position="339"/>
        <end position="898"/>
    </location>
</feature>
<dbReference type="Gene3D" id="2.60.40.1120">
    <property type="entry name" value="Carboxypeptidase-like, regulatory domain"/>
    <property type="match status" value="1"/>
</dbReference>
<keyword evidence="5" id="KW-0812">Transmembrane</keyword>
<keyword evidence="16" id="KW-0675">Receptor</keyword>
<feature type="signal peptide" evidence="13">
    <location>
        <begin position="1"/>
        <end position="24"/>
    </location>
</feature>
<proteinExistence type="inferred from homology"/>
<protein>
    <submittedName>
        <fullName evidence="16">TonB-dependent receptor</fullName>
    </submittedName>
</protein>
<dbReference type="Pfam" id="PF00593">
    <property type="entry name" value="TonB_dep_Rec_b-barrel"/>
    <property type="match status" value="1"/>
</dbReference>
<dbReference type="SUPFAM" id="SSF56935">
    <property type="entry name" value="Porins"/>
    <property type="match status" value="1"/>
</dbReference>
<evidence type="ECO:0000256" key="13">
    <source>
        <dbReference type="SAM" id="SignalP"/>
    </source>
</evidence>
<dbReference type="Gene3D" id="2.170.130.10">
    <property type="entry name" value="TonB-dependent receptor, plug domain"/>
    <property type="match status" value="1"/>
</dbReference>
<dbReference type="EMBL" id="JBHULK010000007">
    <property type="protein sequence ID" value="MFD2536241.1"/>
    <property type="molecule type" value="Genomic_DNA"/>
</dbReference>
<evidence type="ECO:0000256" key="8">
    <source>
        <dbReference type="ARBA" id="ARBA00023065"/>
    </source>
</evidence>
<keyword evidence="17" id="KW-1185">Reference proteome</keyword>
<dbReference type="InterPro" id="IPR000531">
    <property type="entry name" value="Beta-barrel_TonB"/>
</dbReference>
<evidence type="ECO:0000256" key="10">
    <source>
        <dbReference type="ARBA" id="ARBA00023136"/>
    </source>
</evidence>
<evidence type="ECO:0000256" key="1">
    <source>
        <dbReference type="ARBA" id="ARBA00004571"/>
    </source>
</evidence>
<keyword evidence="9 12" id="KW-0798">TonB box</keyword>
<dbReference type="Pfam" id="PF07715">
    <property type="entry name" value="Plug"/>
    <property type="match status" value="1"/>
</dbReference>
<dbReference type="Proteomes" id="UP001597441">
    <property type="component" value="Unassembled WGS sequence"/>
</dbReference>
<dbReference type="Pfam" id="PF13715">
    <property type="entry name" value="CarbopepD_reg_2"/>
    <property type="match status" value="1"/>
</dbReference>
<evidence type="ECO:0000256" key="3">
    <source>
        <dbReference type="ARBA" id="ARBA00022452"/>
    </source>
</evidence>
<dbReference type="PANTHER" id="PTHR32552:SF89">
    <property type="entry name" value="CATECHOLATE SIDEROPHORE RECEPTOR FIU"/>
    <property type="match status" value="1"/>
</dbReference>